<dbReference type="PANTHER" id="PTHR30055:SF234">
    <property type="entry name" value="HTH-TYPE TRANSCRIPTIONAL REGULATOR BETI"/>
    <property type="match status" value="1"/>
</dbReference>
<dbReference type="Proteomes" id="UP000315677">
    <property type="component" value="Unassembled WGS sequence"/>
</dbReference>
<dbReference type="GO" id="GO:0000976">
    <property type="term" value="F:transcription cis-regulatory region binding"/>
    <property type="evidence" value="ECO:0007669"/>
    <property type="project" value="TreeGrafter"/>
</dbReference>
<dbReference type="RefSeq" id="WP_142052176.1">
    <property type="nucleotide sequence ID" value="NZ_VFPA01000001.1"/>
</dbReference>
<accession>A0A543E2J0</accession>
<sequence>MESLRADARRNRAQIVDAAGALFAERGPDVPMEEIARRARVGVGTLYRRFPDRDALVRAVAIESFHRVVANARAAADEPDGWSGLTRFVRASVTDLRLATWLSMWFARTWADLRVDREQQELRADLLELLDDLVGRAQREGAMRPEVGVGDLAVLLALVLRPLPGPLAAVTEQAVERHVAVVLDGLRPGGEPLPGRPLTRESLLTSQM</sequence>
<dbReference type="InterPro" id="IPR049445">
    <property type="entry name" value="TetR_SbtR-like_C"/>
</dbReference>
<feature type="DNA-binding region" description="H-T-H motif" evidence="4">
    <location>
        <begin position="31"/>
        <end position="50"/>
    </location>
</feature>
<organism evidence="6 7">
    <name type="scientific">Pseudonocardia kunmingensis</name>
    <dbReference type="NCBI Taxonomy" id="630975"/>
    <lineage>
        <taxon>Bacteria</taxon>
        <taxon>Bacillati</taxon>
        <taxon>Actinomycetota</taxon>
        <taxon>Actinomycetes</taxon>
        <taxon>Pseudonocardiales</taxon>
        <taxon>Pseudonocardiaceae</taxon>
        <taxon>Pseudonocardia</taxon>
    </lineage>
</organism>
<gene>
    <name evidence="6" type="ORF">FB558_2600</name>
</gene>
<dbReference type="EMBL" id="VFPA01000001">
    <property type="protein sequence ID" value="TQM15807.1"/>
    <property type="molecule type" value="Genomic_DNA"/>
</dbReference>
<evidence type="ECO:0000256" key="2">
    <source>
        <dbReference type="ARBA" id="ARBA00023125"/>
    </source>
</evidence>
<keyword evidence="2 4" id="KW-0238">DNA-binding</keyword>
<dbReference type="SUPFAM" id="SSF48498">
    <property type="entry name" value="Tetracyclin repressor-like, C-terminal domain"/>
    <property type="match status" value="1"/>
</dbReference>
<dbReference type="InterPro" id="IPR009057">
    <property type="entry name" value="Homeodomain-like_sf"/>
</dbReference>
<keyword evidence="1" id="KW-0805">Transcription regulation</keyword>
<evidence type="ECO:0000256" key="3">
    <source>
        <dbReference type="ARBA" id="ARBA00023163"/>
    </source>
</evidence>
<evidence type="ECO:0000256" key="1">
    <source>
        <dbReference type="ARBA" id="ARBA00023015"/>
    </source>
</evidence>
<protein>
    <submittedName>
        <fullName evidence="6">TetR family transcriptional regulator</fullName>
    </submittedName>
</protein>
<dbReference type="AlphaFoldDB" id="A0A543E2J0"/>
<keyword evidence="3" id="KW-0804">Transcription</keyword>
<dbReference type="Gene3D" id="1.10.357.10">
    <property type="entry name" value="Tetracycline Repressor, domain 2"/>
    <property type="match status" value="1"/>
</dbReference>
<dbReference type="Pfam" id="PF21597">
    <property type="entry name" value="TetR_C_43"/>
    <property type="match status" value="1"/>
</dbReference>
<dbReference type="GO" id="GO:0003700">
    <property type="term" value="F:DNA-binding transcription factor activity"/>
    <property type="evidence" value="ECO:0007669"/>
    <property type="project" value="TreeGrafter"/>
</dbReference>
<comment type="caution">
    <text evidence="6">The sequence shown here is derived from an EMBL/GenBank/DDBJ whole genome shotgun (WGS) entry which is preliminary data.</text>
</comment>
<name>A0A543E2J0_9PSEU</name>
<feature type="domain" description="HTH tetR-type" evidence="5">
    <location>
        <begin position="9"/>
        <end position="68"/>
    </location>
</feature>
<dbReference type="InterPro" id="IPR001647">
    <property type="entry name" value="HTH_TetR"/>
</dbReference>
<dbReference type="SUPFAM" id="SSF46689">
    <property type="entry name" value="Homeodomain-like"/>
    <property type="match status" value="1"/>
</dbReference>
<dbReference type="InterPro" id="IPR036271">
    <property type="entry name" value="Tet_transcr_reg_TetR-rel_C_sf"/>
</dbReference>
<reference evidence="6 7" key="1">
    <citation type="submission" date="2019-06" db="EMBL/GenBank/DDBJ databases">
        <title>Sequencing the genomes of 1000 actinobacteria strains.</title>
        <authorList>
            <person name="Klenk H.-P."/>
        </authorList>
    </citation>
    <scope>NUCLEOTIDE SEQUENCE [LARGE SCALE GENOMIC DNA]</scope>
    <source>
        <strain evidence="6 7">DSM 45301</strain>
    </source>
</reference>
<evidence type="ECO:0000259" key="5">
    <source>
        <dbReference type="PROSITE" id="PS50977"/>
    </source>
</evidence>
<dbReference type="PROSITE" id="PS50977">
    <property type="entry name" value="HTH_TETR_2"/>
    <property type="match status" value="1"/>
</dbReference>
<evidence type="ECO:0000313" key="6">
    <source>
        <dbReference type="EMBL" id="TQM15807.1"/>
    </source>
</evidence>
<dbReference type="Pfam" id="PF00440">
    <property type="entry name" value="TetR_N"/>
    <property type="match status" value="1"/>
</dbReference>
<dbReference type="PRINTS" id="PR00455">
    <property type="entry name" value="HTHTETR"/>
</dbReference>
<proteinExistence type="predicted"/>
<dbReference type="PANTHER" id="PTHR30055">
    <property type="entry name" value="HTH-TYPE TRANSCRIPTIONAL REGULATOR RUTR"/>
    <property type="match status" value="1"/>
</dbReference>
<dbReference type="InterPro" id="IPR050109">
    <property type="entry name" value="HTH-type_TetR-like_transc_reg"/>
</dbReference>
<evidence type="ECO:0000256" key="4">
    <source>
        <dbReference type="PROSITE-ProRule" id="PRU00335"/>
    </source>
</evidence>
<keyword evidence="7" id="KW-1185">Reference proteome</keyword>
<evidence type="ECO:0000313" key="7">
    <source>
        <dbReference type="Proteomes" id="UP000315677"/>
    </source>
</evidence>
<dbReference type="OrthoDB" id="3192968at2"/>